<accession>A0A9W8I5Y6</accession>
<protein>
    <recommendedName>
        <fullName evidence="5">Hsp90 chaperone protein kinase-targeting subunit</fullName>
    </recommendedName>
</protein>
<dbReference type="GO" id="GO:0051087">
    <property type="term" value="F:protein-folding chaperone binding"/>
    <property type="evidence" value="ECO:0007669"/>
    <property type="project" value="TreeGrafter"/>
</dbReference>
<evidence type="ECO:0000259" key="10">
    <source>
        <dbReference type="SMART" id="SM01071"/>
    </source>
</evidence>
<dbReference type="Gene3D" id="1.20.58.610">
    <property type="entry name" value="Cdc37, Hsp90 binding domain"/>
    <property type="match status" value="1"/>
</dbReference>
<feature type="region of interest" description="Disordered" evidence="7">
    <location>
        <begin position="80"/>
        <end position="117"/>
    </location>
</feature>
<dbReference type="InterPro" id="IPR013855">
    <property type="entry name" value="Cdc37_N_dom"/>
</dbReference>
<keyword evidence="12" id="KW-1185">Reference proteome</keyword>
<gene>
    <name evidence="11" type="primary">CDC37</name>
    <name evidence="11" type="ORF">IWW36_003057</name>
</gene>
<dbReference type="GO" id="GO:0051082">
    <property type="term" value="F:unfolded protein binding"/>
    <property type="evidence" value="ECO:0007669"/>
    <property type="project" value="TreeGrafter"/>
</dbReference>
<evidence type="ECO:0000259" key="9">
    <source>
        <dbReference type="SMART" id="SM01070"/>
    </source>
</evidence>
<dbReference type="Pfam" id="PF08564">
    <property type="entry name" value="CDC37_C"/>
    <property type="match status" value="1"/>
</dbReference>
<keyword evidence="3" id="KW-0963">Cytoplasm</keyword>
<proteinExistence type="inferred from homology"/>
<dbReference type="InterPro" id="IPR013873">
    <property type="entry name" value="Cdc37_C"/>
</dbReference>
<dbReference type="GO" id="GO:0019901">
    <property type="term" value="F:protein kinase binding"/>
    <property type="evidence" value="ECO:0007669"/>
    <property type="project" value="InterPro"/>
</dbReference>
<dbReference type="EMBL" id="JANBUW010000130">
    <property type="protein sequence ID" value="KAJ2848823.1"/>
    <property type="molecule type" value="Genomic_DNA"/>
</dbReference>
<dbReference type="GO" id="GO:0031072">
    <property type="term" value="F:heat shock protein binding"/>
    <property type="evidence" value="ECO:0007669"/>
    <property type="project" value="TreeGrafter"/>
</dbReference>
<dbReference type="Pfam" id="PF03234">
    <property type="entry name" value="CDC37_N"/>
    <property type="match status" value="1"/>
</dbReference>
<feature type="region of interest" description="Disordered" evidence="7">
    <location>
        <begin position="192"/>
        <end position="222"/>
    </location>
</feature>
<feature type="compositionally biased region" description="Low complexity" evidence="7">
    <location>
        <begin position="204"/>
        <end position="214"/>
    </location>
</feature>
<reference evidence="11" key="1">
    <citation type="submission" date="2022-07" db="EMBL/GenBank/DDBJ databases">
        <title>Phylogenomic reconstructions and comparative analyses of Kickxellomycotina fungi.</title>
        <authorList>
            <person name="Reynolds N.K."/>
            <person name="Stajich J.E."/>
            <person name="Barry K."/>
            <person name="Grigoriev I.V."/>
            <person name="Crous P."/>
            <person name="Smith M.E."/>
        </authorList>
    </citation>
    <scope>NUCLEOTIDE SEQUENCE</scope>
    <source>
        <strain evidence="11">NRRL 1566</strain>
    </source>
</reference>
<dbReference type="GO" id="GO:0005737">
    <property type="term" value="C:cytoplasm"/>
    <property type="evidence" value="ECO:0007669"/>
    <property type="project" value="UniProtKB-SubCell"/>
</dbReference>
<dbReference type="SMART" id="SM01071">
    <property type="entry name" value="CDC37_N"/>
    <property type="match status" value="1"/>
</dbReference>
<evidence type="ECO:0000256" key="4">
    <source>
        <dbReference type="ARBA" id="ARBA00023186"/>
    </source>
</evidence>
<dbReference type="Pfam" id="PF08565">
    <property type="entry name" value="CDC37_M"/>
    <property type="match status" value="1"/>
</dbReference>
<feature type="compositionally biased region" description="Basic and acidic residues" evidence="7">
    <location>
        <begin position="80"/>
        <end position="89"/>
    </location>
</feature>
<dbReference type="PANTHER" id="PTHR12800:SF4">
    <property type="entry name" value="HSP90 CO-CHAPERONE CDC37"/>
    <property type="match status" value="1"/>
</dbReference>
<evidence type="ECO:0000313" key="12">
    <source>
        <dbReference type="Proteomes" id="UP001139887"/>
    </source>
</evidence>
<evidence type="ECO:0000256" key="5">
    <source>
        <dbReference type="ARBA" id="ARBA00031396"/>
    </source>
</evidence>
<keyword evidence="4" id="KW-0143">Chaperone</keyword>
<organism evidence="11 12">
    <name type="scientific">Coemansia brasiliensis</name>
    <dbReference type="NCBI Taxonomy" id="2650707"/>
    <lineage>
        <taxon>Eukaryota</taxon>
        <taxon>Fungi</taxon>
        <taxon>Fungi incertae sedis</taxon>
        <taxon>Zoopagomycota</taxon>
        <taxon>Kickxellomycotina</taxon>
        <taxon>Kickxellomycetes</taxon>
        <taxon>Kickxellales</taxon>
        <taxon>Kickxellaceae</taxon>
        <taxon>Coemansia</taxon>
    </lineage>
</organism>
<dbReference type="InterPro" id="IPR004918">
    <property type="entry name" value="Cdc37"/>
</dbReference>
<comment type="caution">
    <text evidence="11">The sequence shown here is derived from an EMBL/GenBank/DDBJ whole genome shotgun (WGS) entry which is preliminary data.</text>
</comment>
<evidence type="ECO:0000256" key="2">
    <source>
        <dbReference type="ARBA" id="ARBA00006222"/>
    </source>
</evidence>
<evidence type="ECO:0000313" key="11">
    <source>
        <dbReference type="EMBL" id="KAJ2848823.1"/>
    </source>
</evidence>
<dbReference type="GO" id="GO:0006457">
    <property type="term" value="P:protein folding"/>
    <property type="evidence" value="ECO:0007669"/>
    <property type="project" value="TreeGrafter"/>
</dbReference>
<feature type="compositionally biased region" description="Basic and acidic residues" evidence="7">
    <location>
        <begin position="96"/>
        <end position="107"/>
    </location>
</feature>
<dbReference type="AlphaFoldDB" id="A0A9W8I5Y6"/>
<dbReference type="Proteomes" id="UP001139887">
    <property type="component" value="Unassembled WGS sequence"/>
</dbReference>
<comment type="similarity">
    <text evidence="2">Belongs to the CDC37 family.</text>
</comment>
<sequence length="467" mass="52875">MPIDYSKWDNLELSDDSDIEVHPNIERGTFIRLRQRKIREERENRRIRKERAEALIAMNNDLLERIEKLRDEVSAADEQKMEDISRQWEQDVESSQEFKNKRDEAIKNGDNPEQPSEDEMITALKARISDDLLKAAANIDTLEAKRQEYTKQLEVHIGKLQKSLEDARRELDEVNREIAKHVAPDSITHTGFDRSFVSKSSGTSAPKKAAQSSKAAEKVTVTTDEVLNPGSVGKFDQPEQLADDDIDADALDDEGNLRLDDDAKKFASITNMSDSMDYILKHLDIISEEKSNQILGHAFTHQLAGRDALSRQYVHQGLILTYILEMGSSGVNMFFSRIGAKGSPAQVMFEKDVESRYKHIVERCKVIKSETEQSNGPEVESIQLQTDSPDTQISISVPNTDEDSERMELFKQLPEEFQNALKVGTIDELNKVLATVPGSEAERILEICGKGQFLKIDEEIVVDPNEE</sequence>
<evidence type="ECO:0000256" key="7">
    <source>
        <dbReference type="SAM" id="MobiDB-lite"/>
    </source>
</evidence>
<dbReference type="GO" id="GO:0050821">
    <property type="term" value="P:protein stabilization"/>
    <property type="evidence" value="ECO:0007669"/>
    <property type="project" value="TreeGrafter"/>
</dbReference>
<name>A0A9W8I5Y6_9FUNG</name>
<dbReference type="SMART" id="SM01069">
    <property type="entry name" value="CDC37_C"/>
    <property type="match status" value="1"/>
</dbReference>
<dbReference type="SMART" id="SM01070">
    <property type="entry name" value="CDC37_M"/>
    <property type="match status" value="1"/>
</dbReference>
<dbReference type="PANTHER" id="PTHR12800">
    <property type="entry name" value="CDC37-RELATED"/>
    <property type="match status" value="1"/>
</dbReference>
<evidence type="ECO:0000256" key="3">
    <source>
        <dbReference type="ARBA" id="ARBA00022490"/>
    </source>
</evidence>
<feature type="coiled-coil region" evidence="6">
    <location>
        <begin position="125"/>
        <end position="177"/>
    </location>
</feature>
<evidence type="ECO:0000256" key="1">
    <source>
        <dbReference type="ARBA" id="ARBA00004496"/>
    </source>
</evidence>
<dbReference type="OrthoDB" id="440202at2759"/>
<evidence type="ECO:0000259" key="8">
    <source>
        <dbReference type="SMART" id="SM01069"/>
    </source>
</evidence>
<keyword evidence="6" id="KW-0175">Coiled coil</keyword>
<feature type="coiled-coil region" evidence="6">
    <location>
        <begin position="30"/>
        <end position="79"/>
    </location>
</feature>
<dbReference type="SUPFAM" id="SSF101391">
    <property type="entry name" value="Hsp90 co-chaperone CDC37"/>
    <property type="match status" value="1"/>
</dbReference>
<evidence type="ECO:0000256" key="6">
    <source>
        <dbReference type="SAM" id="Coils"/>
    </source>
</evidence>
<feature type="domain" description="Cdc37 Hsp90 binding" evidence="9">
    <location>
        <begin position="198"/>
        <end position="375"/>
    </location>
</feature>
<feature type="domain" description="Cdc37 N-terminal" evidence="10">
    <location>
        <begin position="2"/>
        <end position="195"/>
    </location>
</feature>
<dbReference type="InterPro" id="IPR038189">
    <property type="entry name" value="Cdc37_Hsp90-bd_sf"/>
</dbReference>
<comment type="subcellular location">
    <subcellularLocation>
        <location evidence="1">Cytoplasm</location>
    </subcellularLocation>
</comment>
<dbReference type="InterPro" id="IPR013874">
    <property type="entry name" value="Cdc37_Hsp90-bd"/>
</dbReference>
<feature type="domain" description="Cdc37 C-terminal" evidence="8">
    <location>
        <begin position="395"/>
        <end position="464"/>
    </location>
</feature>